<dbReference type="Pfam" id="PF02055">
    <property type="entry name" value="Glyco_hydro_30"/>
    <property type="match status" value="1"/>
</dbReference>
<evidence type="ECO:0000259" key="6">
    <source>
        <dbReference type="SMART" id="SM00458"/>
    </source>
</evidence>
<evidence type="ECO:0000256" key="4">
    <source>
        <dbReference type="RuleBase" id="RU361188"/>
    </source>
</evidence>
<evidence type="ECO:0000256" key="5">
    <source>
        <dbReference type="SAM" id="SignalP"/>
    </source>
</evidence>
<comment type="similarity">
    <text evidence="1 4">Belongs to the glycosyl hydrolase 30 family.</text>
</comment>
<keyword evidence="4" id="KW-0326">Glycosidase</keyword>
<dbReference type="InterPro" id="IPR033452">
    <property type="entry name" value="GH30_C"/>
</dbReference>
<evidence type="ECO:0000256" key="3">
    <source>
        <dbReference type="ARBA" id="ARBA00022801"/>
    </source>
</evidence>
<dbReference type="InterPro" id="IPR017853">
    <property type="entry name" value="GH"/>
</dbReference>
<name>A0A941EA00_9ACTN</name>
<dbReference type="InterPro" id="IPR013780">
    <property type="entry name" value="Glyco_hydro_b"/>
</dbReference>
<feature type="chain" id="PRO_5038103910" evidence="5">
    <location>
        <begin position="33"/>
        <end position="638"/>
    </location>
</feature>
<feature type="signal peptide" evidence="5">
    <location>
        <begin position="1"/>
        <end position="32"/>
    </location>
</feature>
<dbReference type="SUPFAM" id="SSF50370">
    <property type="entry name" value="Ricin B-like lectins"/>
    <property type="match status" value="1"/>
</dbReference>
<gene>
    <name evidence="7" type="ORF">KDK95_15385</name>
</gene>
<dbReference type="Pfam" id="PF17189">
    <property type="entry name" value="Glyco_hydro_30C"/>
    <property type="match status" value="1"/>
</dbReference>
<dbReference type="Gene3D" id="3.20.20.80">
    <property type="entry name" value="Glycosidases"/>
    <property type="match status" value="1"/>
</dbReference>
<dbReference type="Proteomes" id="UP000676325">
    <property type="component" value="Unassembled WGS sequence"/>
</dbReference>
<dbReference type="AlphaFoldDB" id="A0A941EA00"/>
<dbReference type="PRINTS" id="PR00843">
    <property type="entry name" value="GLHYDRLASE30"/>
</dbReference>
<dbReference type="Gene3D" id="2.60.40.1180">
    <property type="entry name" value="Golgi alpha-mannosidase II"/>
    <property type="match status" value="1"/>
</dbReference>
<dbReference type="SUPFAM" id="SSF51445">
    <property type="entry name" value="(Trans)glycosidases"/>
    <property type="match status" value="1"/>
</dbReference>
<sequence length="638" mass="66864">MMPPRSRFLAAAATVALVAGGLIASTATQASAATAVSVWETTADGSRLLAPLAGAAFAAGSGSASQTITVDPTTTYQTMTGFGASFTDSSAWLVYNSPQRNAIMTKLFDPANGIGLSFLRQPIGASDFSTSLFSYDDLPSGQTDPNLADFSIAHDQSYILPILKQALSLNPQITVMATPWSAPGWMKTGGSMIGGTLQTADYQAFANYLVKFAQAYQAAGVPISLMTAQNEPEYSPSNYPGSTFTAAQEESFIADYLGPALASSGLSTKILGYDHNWNDTSFPETIVGSGDSGPYTAGTAWHCYSGDPSAQTTVHDAYPGKDTYFTECSGSQSSNPANTFSDSLDWQTENLIIGATRNWAKSVVTWNMALDPSGGPSMNCTTCTAAVTVDNSAGTASYNAEYYVLGQASKFVKPGATRIASNTFGSGNIEDVAFKNTDGSNALIVLNSDTANSHTFNVEENGQSFAYTLPAKAVATFTWPALGSGGNGISSSAWYQVVNTNSGKCVDDTGGSTANGTAVQQWDCGSGNVNQEWQFQPTDSGYYKVVTRNSTSEAWDVTGGAGATSDGTPIQLWSYGGGTNQQWKPTLQSNGTYTFTARNSGTECLDVTNRSTTNGTQLQQWTCTSGDTAQSFTLTPVG</sequence>
<dbReference type="InterPro" id="IPR035992">
    <property type="entry name" value="Ricin_B-like_lectins"/>
</dbReference>
<keyword evidence="3 4" id="KW-0378">Hydrolase</keyword>
<dbReference type="Pfam" id="PF14200">
    <property type="entry name" value="RicinB_lectin_2"/>
    <property type="match status" value="2"/>
</dbReference>
<protein>
    <submittedName>
        <fullName evidence="7">RICIN domain-containing protein</fullName>
    </submittedName>
</protein>
<proteinExistence type="inferred from homology"/>
<keyword evidence="8" id="KW-1185">Reference proteome</keyword>
<dbReference type="EMBL" id="JAGSOH010000040">
    <property type="protein sequence ID" value="MBR7827701.1"/>
    <property type="molecule type" value="Genomic_DNA"/>
</dbReference>
<dbReference type="InterPro" id="IPR001139">
    <property type="entry name" value="Glyco_hydro_30"/>
</dbReference>
<evidence type="ECO:0000256" key="2">
    <source>
        <dbReference type="ARBA" id="ARBA00022729"/>
    </source>
</evidence>
<dbReference type="PANTHER" id="PTHR11069">
    <property type="entry name" value="GLUCOSYLCERAMIDASE"/>
    <property type="match status" value="1"/>
</dbReference>
<evidence type="ECO:0000313" key="8">
    <source>
        <dbReference type="Proteomes" id="UP000676325"/>
    </source>
</evidence>
<dbReference type="GO" id="GO:0016020">
    <property type="term" value="C:membrane"/>
    <property type="evidence" value="ECO:0007669"/>
    <property type="project" value="GOC"/>
</dbReference>
<dbReference type="InterPro" id="IPR033453">
    <property type="entry name" value="Glyco_hydro_30_TIM-barrel"/>
</dbReference>
<accession>A0A941EA00</accession>
<dbReference type="SMART" id="SM00458">
    <property type="entry name" value="RICIN"/>
    <property type="match status" value="1"/>
</dbReference>
<dbReference type="GO" id="GO:0004348">
    <property type="term" value="F:glucosylceramidase activity"/>
    <property type="evidence" value="ECO:0007669"/>
    <property type="project" value="InterPro"/>
</dbReference>
<dbReference type="Gene3D" id="2.80.10.50">
    <property type="match status" value="2"/>
</dbReference>
<dbReference type="SUPFAM" id="SSF51011">
    <property type="entry name" value="Glycosyl hydrolase domain"/>
    <property type="match status" value="1"/>
</dbReference>
<dbReference type="PROSITE" id="PS50231">
    <property type="entry name" value="RICIN_B_LECTIN"/>
    <property type="match status" value="1"/>
</dbReference>
<organism evidence="7 8">
    <name type="scientific">Actinospica acidithermotolerans</name>
    <dbReference type="NCBI Taxonomy" id="2828514"/>
    <lineage>
        <taxon>Bacteria</taxon>
        <taxon>Bacillati</taxon>
        <taxon>Actinomycetota</taxon>
        <taxon>Actinomycetes</taxon>
        <taxon>Catenulisporales</taxon>
        <taxon>Actinospicaceae</taxon>
        <taxon>Actinospica</taxon>
    </lineage>
</organism>
<reference evidence="7" key="1">
    <citation type="submission" date="2021-04" db="EMBL/GenBank/DDBJ databases">
        <title>Genome based classification of Actinospica acidithermotolerans sp. nov., an actinobacterium isolated from an Indonesian hot spring.</title>
        <authorList>
            <person name="Kusuma A.B."/>
            <person name="Putra K.E."/>
            <person name="Nafisah S."/>
            <person name="Loh J."/>
            <person name="Nouioui I."/>
            <person name="Goodfellow M."/>
        </authorList>
    </citation>
    <scope>NUCLEOTIDE SEQUENCE</scope>
    <source>
        <strain evidence="7">MGRD01-02</strain>
    </source>
</reference>
<dbReference type="RefSeq" id="WP_212518840.1">
    <property type="nucleotide sequence ID" value="NZ_JAGSOH010000040.1"/>
</dbReference>
<evidence type="ECO:0000313" key="7">
    <source>
        <dbReference type="EMBL" id="MBR7827701.1"/>
    </source>
</evidence>
<dbReference type="InterPro" id="IPR000772">
    <property type="entry name" value="Ricin_B_lectin"/>
</dbReference>
<feature type="domain" description="Ricin B lectin" evidence="6">
    <location>
        <begin position="491"/>
        <end position="635"/>
    </location>
</feature>
<evidence type="ECO:0000256" key="1">
    <source>
        <dbReference type="ARBA" id="ARBA00005382"/>
    </source>
</evidence>
<keyword evidence="2 5" id="KW-0732">Signal</keyword>
<dbReference type="PANTHER" id="PTHR11069:SF23">
    <property type="entry name" value="LYSOSOMAL ACID GLUCOSYLCERAMIDASE"/>
    <property type="match status" value="1"/>
</dbReference>
<comment type="caution">
    <text evidence="7">The sequence shown here is derived from an EMBL/GenBank/DDBJ whole genome shotgun (WGS) entry which is preliminary data.</text>
</comment>
<dbReference type="GO" id="GO:0006680">
    <property type="term" value="P:glucosylceramide catabolic process"/>
    <property type="evidence" value="ECO:0007669"/>
    <property type="project" value="TreeGrafter"/>
</dbReference>